<protein>
    <recommendedName>
        <fullName evidence="3">DUF5032 domain-containing protein</fullName>
    </recommendedName>
</protein>
<dbReference type="PROSITE" id="PS51257">
    <property type="entry name" value="PROKAR_LIPOPROTEIN"/>
    <property type="match status" value="1"/>
</dbReference>
<dbReference type="Pfam" id="PF16435">
    <property type="entry name" value="DUF5032"/>
    <property type="match status" value="1"/>
</dbReference>
<dbReference type="AlphaFoldDB" id="A0A0F5JRK8"/>
<accession>A0A0F5JRK8</accession>
<organism evidence="1 2">
    <name type="scientific">Parabacteroides gordonii MS-1 = DSM 23371</name>
    <dbReference type="NCBI Taxonomy" id="1203610"/>
    <lineage>
        <taxon>Bacteria</taxon>
        <taxon>Pseudomonadati</taxon>
        <taxon>Bacteroidota</taxon>
        <taxon>Bacteroidia</taxon>
        <taxon>Bacteroidales</taxon>
        <taxon>Tannerellaceae</taxon>
        <taxon>Parabacteroides</taxon>
    </lineage>
</organism>
<evidence type="ECO:0008006" key="3">
    <source>
        <dbReference type="Google" id="ProtNLM"/>
    </source>
</evidence>
<evidence type="ECO:0000313" key="2">
    <source>
        <dbReference type="Proteomes" id="UP000033035"/>
    </source>
</evidence>
<gene>
    <name evidence="1" type="ORF">HMPREF1536_00308</name>
</gene>
<keyword evidence="2" id="KW-1185">Reference proteome</keyword>
<dbReference type="InterPro" id="IPR032213">
    <property type="entry name" value="DUF5032"/>
</dbReference>
<evidence type="ECO:0000313" key="1">
    <source>
        <dbReference type="EMBL" id="KKB60428.1"/>
    </source>
</evidence>
<dbReference type="Proteomes" id="UP000033035">
    <property type="component" value="Unassembled WGS sequence"/>
</dbReference>
<proteinExistence type="predicted"/>
<dbReference type="EMBL" id="AQHW01000002">
    <property type="protein sequence ID" value="KKB60428.1"/>
    <property type="molecule type" value="Genomic_DNA"/>
</dbReference>
<dbReference type="HOGENOM" id="CLU_946106_0_0_10"/>
<reference evidence="1 2" key="1">
    <citation type="submission" date="2013-04" db="EMBL/GenBank/DDBJ databases">
        <title>The Genome Sequence of Parabacteroides gordonii DSM 23371.</title>
        <authorList>
            <consortium name="The Broad Institute Genomics Platform"/>
            <person name="Earl A."/>
            <person name="Ward D."/>
            <person name="Feldgarden M."/>
            <person name="Gevers D."/>
            <person name="Martens E."/>
            <person name="Sakamoto M."/>
            <person name="Benno Y."/>
            <person name="Suzuki N."/>
            <person name="Matsunaga N."/>
            <person name="Koshihara K."/>
            <person name="Seki M."/>
            <person name="Komiya H."/>
            <person name="Walker B."/>
            <person name="Young S."/>
            <person name="Zeng Q."/>
            <person name="Gargeya S."/>
            <person name="Fitzgerald M."/>
            <person name="Haas B."/>
            <person name="Abouelleil A."/>
            <person name="Allen A.W."/>
            <person name="Alvarado L."/>
            <person name="Arachchi H.M."/>
            <person name="Berlin A.M."/>
            <person name="Chapman S.B."/>
            <person name="Gainer-Dewar J."/>
            <person name="Goldberg J."/>
            <person name="Griggs A."/>
            <person name="Gujja S."/>
            <person name="Hansen M."/>
            <person name="Howarth C."/>
            <person name="Imamovic A."/>
            <person name="Ireland A."/>
            <person name="Larimer J."/>
            <person name="McCowan C."/>
            <person name="Murphy C."/>
            <person name="Pearson M."/>
            <person name="Poon T.W."/>
            <person name="Priest M."/>
            <person name="Roberts A."/>
            <person name="Saif S."/>
            <person name="Shea T."/>
            <person name="Sisk P."/>
            <person name="Sykes S."/>
            <person name="Wortman J."/>
            <person name="Nusbaum C."/>
            <person name="Birren B."/>
        </authorList>
    </citation>
    <scope>NUCLEOTIDE SEQUENCE [LARGE SCALE GENOMIC DNA]</scope>
    <source>
        <strain evidence="1 2">MS-1</strain>
    </source>
</reference>
<dbReference type="RefSeq" id="WP_028730377.1">
    <property type="nucleotide sequence ID" value="NZ_KE386766.1"/>
</dbReference>
<name>A0A0F5JRK8_9BACT</name>
<comment type="caution">
    <text evidence="1">The sequence shown here is derived from an EMBL/GenBank/DDBJ whole genome shotgun (WGS) entry which is preliminary data.</text>
</comment>
<dbReference type="PATRIC" id="fig|1203610.3.peg.325"/>
<dbReference type="STRING" id="1203610.HMPREF1536_00308"/>
<sequence length="275" mass="31414">MKKYTFLLVIMALGLLSCGDDDKPVVPELDKLTQVICTKEADVVFYAKINYTNDDKIASIDFVDGKNIPFIYVDKKITMMNPEEGVERIEYIIGGLVVTEKSVMKKNAFDGKIYTSDNYKYQYSGSSLTGASRTMTWPKEGEEGYESQTFEKEETYAWENSNVVLFTQDKKRIEYKYGTALTPSNFPWRVIPSFNPVGFDAFSPINLLYGNRSRNLPESATYYSLSGEDDTTAKYTYHFTTTGDYITGMTIQEQTSSTDKIAKQTTYEYKFIYSK</sequence>